<dbReference type="PROSITE" id="PS51318">
    <property type="entry name" value="TAT"/>
    <property type="match status" value="1"/>
</dbReference>
<evidence type="ECO:0000256" key="1">
    <source>
        <dbReference type="ARBA" id="ARBA00004418"/>
    </source>
</evidence>
<proteinExistence type="inferred from homology"/>
<dbReference type="AlphaFoldDB" id="A0A1H8WIJ5"/>
<name>A0A1H8WIJ5_9PSEU</name>
<keyword evidence="3" id="KW-0732">Signal</keyword>
<dbReference type="SUPFAM" id="SSF53850">
    <property type="entry name" value="Periplasmic binding protein-like II"/>
    <property type="match status" value="1"/>
</dbReference>
<feature type="domain" description="SsuA/THI5-like" evidence="4">
    <location>
        <begin position="65"/>
        <end position="273"/>
    </location>
</feature>
<reference evidence="5 6" key="1">
    <citation type="submission" date="2016-10" db="EMBL/GenBank/DDBJ databases">
        <authorList>
            <person name="de Groot N.N."/>
        </authorList>
    </citation>
    <scope>NUCLEOTIDE SEQUENCE [LARGE SCALE GENOMIC DNA]</scope>
    <source>
        <strain evidence="5 6">DSM 44993</strain>
    </source>
</reference>
<dbReference type="GO" id="GO:0042597">
    <property type="term" value="C:periplasmic space"/>
    <property type="evidence" value="ECO:0007669"/>
    <property type="project" value="UniProtKB-SubCell"/>
</dbReference>
<evidence type="ECO:0000256" key="3">
    <source>
        <dbReference type="ARBA" id="ARBA00022729"/>
    </source>
</evidence>
<sequence>MFDSAGSSQPRLGRRGFLSLAMAGGVALTASGCGLLGGSDDSGSTNTGSGLEKPKIKVSIMPTIDVAPFHLAVQNGYFKAEGLEVETVDAASGDASLQKLQSGEVDIAYSSYTPFFVAKSKANADIKFVSDASSAGPKSTEIVAMPGGVVKNVHDLAGKRIAITAQNTICDTLTKSVMRDNGVDFTGIKWVSMGFPLIGGAVKRGDVDAGFLTEPFITSSAKTNGTVPIVDTASGATQDFPTAGYGSLGKFTSANPKTVAAFQRAMLRATKESADRSKIEPLMVQFSKVDQATASLTALLTFQSTLDARRLQRVPDLMQQFGTIPSKIDVASMIVPQASAS</sequence>
<comment type="subcellular location">
    <subcellularLocation>
        <location evidence="1">Periplasm</location>
    </subcellularLocation>
</comment>
<dbReference type="PANTHER" id="PTHR30024">
    <property type="entry name" value="ALIPHATIC SULFONATES-BINDING PROTEIN-RELATED"/>
    <property type="match status" value="1"/>
</dbReference>
<evidence type="ECO:0000313" key="6">
    <source>
        <dbReference type="Proteomes" id="UP000198582"/>
    </source>
</evidence>
<dbReference type="PANTHER" id="PTHR30024:SF47">
    <property type="entry name" value="TAURINE-BINDING PERIPLASMIC PROTEIN"/>
    <property type="match status" value="1"/>
</dbReference>
<evidence type="ECO:0000313" key="5">
    <source>
        <dbReference type="EMBL" id="SEP27429.1"/>
    </source>
</evidence>
<dbReference type="Gene3D" id="3.40.190.10">
    <property type="entry name" value="Periplasmic binding protein-like II"/>
    <property type="match status" value="2"/>
</dbReference>
<dbReference type="STRING" id="394193.SAMN04489732_105220"/>
<keyword evidence="6" id="KW-1185">Reference proteome</keyword>
<dbReference type="EMBL" id="FOEF01000005">
    <property type="protein sequence ID" value="SEP27429.1"/>
    <property type="molecule type" value="Genomic_DNA"/>
</dbReference>
<dbReference type="Pfam" id="PF09084">
    <property type="entry name" value="NMT1"/>
    <property type="match status" value="1"/>
</dbReference>
<accession>A0A1H8WIJ5</accession>
<protein>
    <submittedName>
        <fullName evidence="5">NitT/TauT family transport system substrate-binding protein</fullName>
    </submittedName>
</protein>
<organism evidence="5 6">
    <name type="scientific">Amycolatopsis saalfeldensis</name>
    <dbReference type="NCBI Taxonomy" id="394193"/>
    <lineage>
        <taxon>Bacteria</taxon>
        <taxon>Bacillati</taxon>
        <taxon>Actinomycetota</taxon>
        <taxon>Actinomycetes</taxon>
        <taxon>Pseudonocardiales</taxon>
        <taxon>Pseudonocardiaceae</taxon>
        <taxon>Amycolatopsis</taxon>
    </lineage>
</organism>
<dbReference type="InterPro" id="IPR015168">
    <property type="entry name" value="SsuA/THI5"/>
</dbReference>
<comment type="similarity">
    <text evidence="2">Belongs to the bacterial solute-binding protein SsuA/TauA family.</text>
</comment>
<evidence type="ECO:0000259" key="4">
    <source>
        <dbReference type="Pfam" id="PF09084"/>
    </source>
</evidence>
<gene>
    <name evidence="5" type="ORF">SAMN04489732_105220</name>
</gene>
<evidence type="ECO:0000256" key="2">
    <source>
        <dbReference type="ARBA" id="ARBA00010742"/>
    </source>
</evidence>
<dbReference type="Proteomes" id="UP000198582">
    <property type="component" value="Unassembled WGS sequence"/>
</dbReference>
<dbReference type="InterPro" id="IPR006311">
    <property type="entry name" value="TAT_signal"/>
</dbReference>